<dbReference type="InterPro" id="IPR000679">
    <property type="entry name" value="Znf_GATA"/>
</dbReference>
<keyword evidence="4" id="KW-0863">Zinc-finger</keyword>
<dbReference type="Gene3D" id="2.170.150.70">
    <property type="match status" value="2"/>
</dbReference>
<dbReference type="GO" id="GO:0008270">
    <property type="term" value="F:zinc ion binding"/>
    <property type="evidence" value="ECO:0007669"/>
    <property type="project" value="UniProtKB-KW"/>
</dbReference>
<dbReference type="OrthoDB" id="2993351at2759"/>
<reference evidence="7 8" key="1">
    <citation type="submission" date="2016-03" db="EMBL/GenBank/DDBJ databases">
        <title>Fine-scale spatial genetic structure of a fungal parasite of coffee scale insects.</title>
        <authorList>
            <person name="Jackson D."/>
            <person name="Zemenick K.A."/>
            <person name="Malloure B."/>
            <person name="Quandt C.A."/>
            <person name="James T.Y."/>
        </authorList>
    </citation>
    <scope>NUCLEOTIDE SEQUENCE [LARGE SCALE GENOMIC DNA]</scope>
    <source>
        <strain evidence="7 8">UM487</strain>
    </source>
</reference>
<organism evidence="7 8">
    <name type="scientific">Cordyceps confragosa</name>
    <name type="common">Lecanicillium lecanii</name>
    <dbReference type="NCBI Taxonomy" id="2714763"/>
    <lineage>
        <taxon>Eukaryota</taxon>
        <taxon>Fungi</taxon>
        <taxon>Dikarya</taxon>
        <taxon>Ascomycota</taxon>
        <taxon>Pezizomycotina</taxon>
        <taxon>Sordariomycetes</taxon>
        <taxon>Hypocreomycetidae</taxon>
        <taxon>Hypocreales</taxon>
        <taxon>Cordycipitaceae</taxon>
        <taxon>Akanthomyces</taxon>
    </lineage>
</organism>
<accession>A0A179I619</accession>
<dbReference type="PANTHER" id="PTHR28620:SF1">
    <property type="entry name" value="CENP-V_GFA DOMAIN-CONTAINING PROTEIN"/>
    <property type="match status" value="1"/>
</dbReference>
<evidence type="ECO:0000259" key="5">
    <source>
        <dbReference type="PROSITE" id="PS50114"/>
    </source>
</evidence>
<comment type="caution">
    <text evidence="7">The sequence shown here is derived from an EMBL/GenBank/DDBJ whole genome shotgun (WGS) entry which is preliminary data.</text>
</comment>
<feature type="domain" description="CENP-V/GFA" evidence="6">
    <location>
        <begin position="10"/>
        <end position="122"/>
    </location>
</feature>
<dbReference type="GO" id="GO:0043565">
    <property type="term" value="F:sequence-specific DNA binding"/>
    <property type="evidence" value="ECO:0007669"/>
    <property type="project" value="InterPro"/>
</dbReference>
<dbReference type="EMBL" id="LUKN01003053">
    <property type="protein sequence ID" value="OAQ98097.1"/>
    <property type="molecule type" value="Genomic_DNA"/>
</dbReference>
<evidence type="ECO:0000256" key="2">
    <source>
        <dbReference type="ARBA" id="ARBA00022723"/>
    </source>
</evidence>
<evidence type="ECO:0000256" key="1">
    <source>
        <dbReference type="ARBA" id="ARBA00005495"/>
    </source>
</evidence>
<dbReference type="Proteomes" id="UP000243081">
    <property type="component" value="Unassembled WGS sequence"/>
</dbReference>
<sequence length="277" mass="30772">MTDSSKKVTYHGNCHCGKYRFELLVPEITSGLECTCRQCKKKGYRWSALTGDSLSVVKDDGSLAEYDSGVLIDKFCHSCGNGVTGVHSSGPLKGQRLININLIMELNPFKVGVTIVKTDEAERSLPALPAADSPAVQHGSCTCGQVRIETLYRVQDKQVKADNCSVCSRLAYVSSNEAKDDVRIHGKENTFEYLWKAKMGGPAMCKTCGVYMFWRIYGPPISFFDKLPPERLPIVMENYAKNMNMQPVSVRVFDDVEVSTLKIDYDDCGTEGYTLDD</sequence>
<feature type="domain" description="CENP-V/GFA" evidence="6">
    <location>
        <begin position="137"/>
        <end position="254"/>
    </location>
</feature>
<evidence type="ECO:0008006" key="9">
    <source>
        <dbReference type="Google" id="ProtNLM"/>
    </source>
</evidence>
<dbReference type="InterPro" id="IPR006913">
    <property type="entry name" value="CENP-V/GFA"/>
</dbReference>
<dbReference type="PROSITE" id="PS51891">
    <property type="entry name" value="CENP_V_GFA"/>
    <property type="match status" value="2"/>
</dbReference>
<feature type="domain" description="GATA-type" evidence="5">
    <location>
        <begin position="194"/>
        <end position="231"/>
    </location>
</feature>
<proteinExistence type="inferred from homology"/>
<dbReference type="GO" id="GO:0016846">
    <property type="term" value="F:carbon-sulfur lyase activity"/>
    <property type="evidence" value="ECO:0007669"/>
    <property type="project" value="InterPro"/>
</dbReference>
<evidence type="ECO:0000313" key="8">
    <source>
        <dbReference type="Proteomes" id="UP000243081"/>
    </source>
</evidence>
<dbReference type="InterPro" id="IPR011057">
    <property type="entry name" value="Mss4-like_sf"/>
</dbReference>
<keyword evidence="2" id="KW-0479">Metal-binding</keyword>
<dbReference type="SUPFAM" id="SSF51316">
    <property type="entry name" value="Mss4-like"/>
    <property type="match status" value="2"/>
</dbReference>
<name>A0A179I619_CORDF</name>
<dbReference type="GO" id="GO:0006355">
    <property type="term" value="P:regulation of DNA-templated transcription"/>
    <property type="evidence" value="ECO:0007669"/>
    <property type="project" value="InterPro"/>
</dbReference>
<dbReference type="OMA" id="NCHCGAY"/>
<dbReference type="PANTHER" id="PTHR28620">
    <property type="entry name" value="CENTROMERE PROTEIN V"/>
    <property type="match status" value="1"/>
</dbReference>
<gene>
    <name evidence="7" type="ORF">LLEC1_00800</name>
</gene>
<evidence type="ECO:0000313" key="7">
    <source>
        <dbReference type="EMBL" id="OAQ98097.1"/>
    </source>
</evidence>
<dbReference type="Pfam" id="PF04828">
    <property type="entry name" value="GFA"/>
    <property type="match status" value="1"/>
</dbReference>
<dbReference type="AlphaFoldDB" id="A0A179I619"/>
<protein>
    <recommendedName>
        <fullName evidence="9">CENP-V/GFA domain-containing protein</fullName>
    </recommendedName>
</protein>
<dbReference type="PROSITE" id="PS50114">
    <property type="entry name" value="GATA_ZN_FINGER_2"/>
    <property type="match status" value="1"/>
</dbReference>
<evidence type="ECO:0000256" key="4">
    <source>
        <dbReference type="PROSITE-ProRule" id="PRU00094"/>
    </source>
</evidence>
<evidence type="ECO:0000259" key="6">
    <source>
        <dbReference type="PROSITE" id="PS51891"/>
    </source>
</evidence>
<comment type="similarity">
    <text evidence="1">Belongs to the Gfa family.</text>
</comment>
<evidence type="ECO:0000256" key="3">
    <source>
        <dbReference type="ARBA" id="ARBA00022833"/>
    </source>
</evidence>
<keyword evidence="8" id="KW-1185">Reference proteome</keyword>
<keyword evidence="3" id="KW-0862">Zinc</keyword>
<dbReference type="InterPro" id="IPR052355">
    <property type="entry name" value="CENP-V-like"/>
</dbReference>